<evidence type="ECO:0000313" key="2">
    <source>
        <dbReference type="EMBL" id="OUC46072.1"/>
    </source>
</evidence>
<sequence>MPYEPGKYGVGNTSHVQSALAGTGTPPYPGFPNAGYAGHPPGYMPGPMMNSTIAAAMASNSQSIGMPGGAESASNPGQHNRYNANQASGRQGSNMPPGSKVGYGYWNAN</sequence>
<evidence type="ECO:0000313" key="3">
    <source>
        <dbReference type="Proteomes" id="UP000243006"/>
    </source>
</evidence>
<feature type="region of interest" description="Disordered" evidence="1">
    <location>
        <begin position="60"/>
        <end position="109"/>
    </location>
</feature>
<accession>A0A1Y3ELM1</accession>
<gene>
    <name evidence="2" type="ORF">D917_08014</name>
</gene>
<feature type="compositionally biased region" description="Polar residues" evidence="1">
    <location>
        <begin position="72"/>
        <end position="96"/>
    </location>
</feature>
<dbReference type="Proteomes" id="UP000243006">
    <property type="component" value="Unassembled WGS sequence"/>
</dbReference>
<proteinExistence type="predicted"/>
<feature type="region of interest" description="Disordered" evidence="1">
    <location>
        <begin position="1"/>
        <end position="24"/>
    </location>
</feature>
<protein>
    <submittedName>
        <fullName evidence="2">Uncharacterized protein</fullName>
    </submittedName>
</protein>
<dbReference type="EMBL" id="LVZM01007789">
    <property type="protein sequence ID" value="OUC46072.1"/>
    <property type="molecule type" value="Genomic_DNA"/>
</dbReference>
<evidence type="ECO:0000256" key="1">
    <source>
        <dbReference type="SAM" id="MobiDB-lite"/>
    </source>
</evidence>
<reference evidence="2 3" key="1">
    <citation type="submission" date="2015-04" db="EMBL/GenBank/DDBJ databases">
        <title>Draft genome of the roundworm Trichinella nativa.</title>
        <authorList>
            <person name="Mitreva M."/>
        </authorList>
    </citation>
    <scope>NUCLEOTIDE SEQUENCE [LARGE SCALE GENOMIC DNA]</scope>
    <source>
        <strain evidence="2 3">ISS45</strain>
    </source>
</reference>
<name>A0A1Y3ELM1_9BILA</name>
<organism evidence="2 3">
    <name type="scientific">Trichinella nativa</name>
    <dbReference type="NCBI Taxonomy" id="6335"/>
    <lineage>
        <taxon>Eukaryota</taxon>
        <taxon>Metazoa</taxon>
        <taxon>Ecdysozoa</taxon>
        <taxon>Nematoda</taxon>
        <taxon>Enoplea</taxon>
        <taxon>Dorylaimia</taxon>
        <taxon>Trichinellida</taxon>
        <taxon>Trichinellidae</taxon>
        <taxon>Trichinella</taxon>
    </lineage>
</organism>
<dbReference type="AlphaFoldDB" id="A0A1Y3ELM1"/>
<comment type="caution">
    <text evidence="2">The sequence shown here is derived from an EMBL/GenBank/DDBJ whole genome shotgun (WGS) entry which is preliminary data.</text>
</comment>